<dbReference type="GO" id="GO:0009055">
    <property type="term" value="F:electron transfer activity"/>
    <property type="evidence" value="ECO:0007669"/>
    <property type="project" value="UniProtKB-UniRule"/>
</dbReference>
<evidence type="ECO:0000313" key="11">
    <source>
        <dbReference type="Proteomes" id="UP000036106"/>
    </source>
</evidence>
<dbReference type="Gene3D" id="3.40.50.360">
    <property type="match status" value="1"/>
</dbReference>
<evidence type="ECO:0000256" key="3">
    <source>
        <dbReference type="ARBA" id="ARBA00005267"/>
    </source>
</evidence>
<reference evidence="11" key="1">
    <citation type="submission" date="2015-07" db="EMBL/GenBank/DDBJ databases">
        <title>Lactobacillus ginsenosidimutans/EMML 3141/ whole genome sequencing.</title>
        <authorList>
            <person name="Kim M.K."/>
            <person name="Im W.-T."/>
            <person name="Srinivasan S."/>
            <person name="Lee J.-J."/>
        </authorList>
    </citation>
    <scope>NUCLEOTIDE SEQUENCE [LARGE SCALE GENOMIC DNA]</scope>
    <source>
        <strain evidence="11">EMML 3041</strain>
    </source>
</reference>
<gene>
    <name evidence="10" type="ORF">ABM34_11635</name>
</gene>
<sequence>MTKVKIVYASITGNDEDIAYVLTEKFEQLKADVEMSEVSQTDPSDFEDADICVIASYTYDQGIVPDEALDFYDDMQDLDLTGKVYGTCGSGDTFYEDFCSAVDEFSKVFEEVGATKGAEPVKIELEPEQDDIDKLDKFAEALYKTAKEMDM</sequence>
<dbReference type="InterPro" id="IPR010087">
    <property type="entry name" value="Flav_short"/>
</dbReference>
<evidence type="ECO:0000313" key="10">
    <source>
        <dbReference type="EMBL" id="AKP68121.1"/>
    </source>
</evidence>
<dbReference type="InterPro" id="IPR050619">
    <property type="entry name" value="Flavodoxin"/>
</dbReference>
<evidence type="ECO:0000256" key="4">
    <source>
        <dbReference type="ARBA" id="ARBA00022448"/>
    </source>
</evidence>
<evidence type="ECO:0000256" key="5">
    <source>
        <dbReference type="ARBA" id="ARBA00022630"/>
    </source>
</evidence>
<accession>A0A0H4QLY7</accession>
<dbReference type="AlphaFoldDB" id="A0A0H4QLY7"/>
<dbReference type="InterPro" id="IPR008254">
    <property type="entry name" value="Flavodoxin/NO_synth"/>
</dbReference>
<feature type="domain" description="Flavodoxin-like" evidence="9">
    <location>
        <begin position="4"/>
        <end position="143"/>
    </location>
</feature>
<keyword evidence="6 8" id="KW-0288">FMN</keyword>
<keyword evidence="11" id="KW-1185">Reference proteome</keyword>
<dbReference type="PROSITE" id="PS50902">
    <property type="entry name" value="FLAVODOXIN_LIKE"/>
    <property type="match status" value="1"/>
</dbReference>
<name>A0A0H4QLY7_9LACO</name>
<organism evidence="10 11">
    <name type="scientific">Companilactobacillus ginsenosidimutans</name>
    <dbReference type="NCBI Taxonomy" id="1007676"/>
    <lineage>
        <taxon>Bacteria</taxon>
        <taxon>Bacillati</taxon>
        <taxon>Bacillota</taxon>
        <taxon>Bacilli</taxon>
        <taxon>Lactobacillales</taxon>
        <taxon>Lactobacillaceae</taxon>
        <taxon>Companilactobacillus</taxon>
    </lineage>
</organism>
<dbReference type="NCBIfam" id="TIGR01753">
    <property type="entry name" value="flav_short"/>
    <property type="match status" value="1"/>
</dbReference>
<comment type="similarity">
    <text evidence="3 8">Belongs to the flavodoxin family.</text>
</comment>
<dbReference type="KEGG" id="lgn:ABM34_11635"/>
<dbReference type="Pfam" id="PF00258">
    <property type="entry name" value="Flavodoxin_1"/>
    <property type="match status" value="1"/>
</dbReference>
<dbReference type="InterPro" id="IPR029039">
    <property type="entry name" value="Flavoprotein-like_sf"/>
</dbReference>
<evidence type="ECO:0000256" key="1">
    <source>
        <dbReference type="ARBA" id="ARBA00001917"/>
    </source>
</evidence>
<dbReference type="GO" id="GO:0016651">
    <property type="term" value="F:oxidoreductase activity, acting on NAD(P)H"/>
    <property type="evidence" value="ECO:0007669"/>
    <property type="project" value="UniProtKB-ARBA"/>
</dbReference>
<dbReference type="NCBIfam" id="NF005587">
    <property type="entry name" value="PRK07308.1"/>
    <property type="match status" value="1"/>
</dbReference>
<dbReference type="OrthoDB" id="9790745at2"/>
<evidence type="ECO:0000256" key="8">
    <source>
        <dbReference type="RuleBase" id="RU367037"/>
    </source>
</evidence>
<dbReference type="PANTHER" id="PTHR42809:SF1">
    <property type="entry name" value="FLAVODOXIN 1"/>
    <property type="match status" value="1"/>
</dbReference>
<dbReference type="Proteomes" id="UP000036106">
    <property type="component" value="Chromosome"/>
</dbReference>
<proteinExistence type="inferred from homology"/>
<dbReference type="EMBL" id="CP012034">
    <property type="protein sequence ID" value="AKP68121.1"/>
    <property type="molecule type" value="Genomic_DNA"/>
</dbReference>
<keyword evidence="4 8" id="KW-0813">Transport</keyword>
<comment type="cofactor">
    <cofactor evidence="1 8">
        <name>FMN</name>
        <dbReference type="ChEBI" id="CHEBI:58210"/>
    </cofactor>
</comment>
<dbReference type="SUPFAM" id="SSF52218">
    <property type="entry name" value="Flavoproteins"/>
    <property type="match status" value="1"/>
</dbReference>
<comment type="function">
    <text evidence="2 8">Low-potential electron donor to a number of redox enzymes.</text>
</comment>
<evidence type="ECO:0000256" key="2">
    <source>
        <dbReference type="ARBA" id="ARBA00003297"/>
    </source>
</evidence>
<evidence type="ECO:0000256" key="6">
    <source>
        <dbReference type="ARBA" id="ARBA00022643"/>
    </source>
</evidence>
<dbReference type="STRING" id="1007676.ABM34_11635"/>
<dbReference type="PANTHER" id="PTHR42809">
    <property type="entry name" value="FLAVODOXIN 2"/>
    <property type="match status" value="1"/>
</dbReference>
<dbReference type="GO" id="GO:0010181">
    <property type="term" value="F:FMN binding"/>
    <property type="evidence" value="ECO:0007669"/>
    <property type="project" value="UniProtKB-UniRule"/>
</dbReference>
<evidence type="ECO:0000256" key="7">
    <source>
        <dbReference type="ARBA" id="ARBA00022982"/>
    </source>
</evidence>
<dbReference type="PATRIC" id="fig|1007676.4.peg.2352"/>
<keyword evidence="7 8" id="KW-0249">Electron transport</keyword>
<protein>
    <recommendedName>
        <fullName evidence="8">Flavodoxin</fullName>
    </recommendedName>
</protein>
<keyword evidence="5 8" id="KW-0285">Flavoprotein</keyword>
<dbReference type="RefSeq" id="WP_048705919.1">
    <property type="nucleotide sequence ID" value="NZ_CP012034.1"/>
</dbReference>
<evidence type="ECO:0000259" key="9">
    <source>
        <dbReference type="PROSITE" id="PS50902"/>
    </source>
</evidence>